<gene>
    <name evidence="2" type="ORF">N868_08715</name>
</gene>
<dbReference type="Gene3D" id="1.10.287.950">
    <property type="entry name" value="Methyl-accepting chemotaxis protein"/>
    <property type="match status" value="1"/>
</dbReference>
<organism evidence="2 3">
    <name type="scientific">Cellulomonas carbonis T26</name>
    <dbReference type="NCBI Taxonomy" id="947969"/>
    <lineage>
        <taxon>Bacteria</taxon>
        <taxon>Bacillati</taxon>
        <taxon>Actinomycetota</taxon>
        <taxon>Actinomycetes</taxon>
        <taxon>Micrococcales</taxon>
        <taxon>Cellulomonadaceae</taxon>
        <taxon>Cellulomonas</taxon>
    </lineage>
</organism>
<evidence type="ECO:0000313" key="3">
    <source>
        <dbReference type="Proteomes" id="UP000029839"/>
    </source>
</evidence>
<proteinExistence type="predicted"/>
<accession>A0A0A0BKU8</accession>
<dbReference type="InterPro" id="IPR023908">
    <property type="entry name" value="xxxLxxG_rpt"/>
</dbReference>
<sequence length="467" mass="46855">MTHRHRRATPGTSPAASPVPTTESRRRATRRTVTAVASVPLVALLASPFATAGAAAATTDDGGLTIVNTETVQAKLDATGRVREARLYEQLSFTGSGTATVVNPTSTDGLRNLDAFGGFSVQDGAMRATVEVDGERRLRTVSDHDGDLPVGVEVTYLLDGEPVTPGAVVGRSGELEVRYTVRNLTVREDQVTYDDGHGGTATATAETVIPMVGQLTTVLPSSFTAVSSGEASIAGDGRGGTKLSFTMTLFPPIGSPTAEFGYTATIRDGVVPAANVSVLPVRPLESPSFRGGAASYAGGAESGIALTAGASEIDANLLRLHDGAATLLDGLRQLEAGARTLSEGLAGEAVPGAGRLADGAADLDDGARELDAGVRRLNTGTAQLADGVLRVGAGAKALADGADKAAAGAQDLAAGADQVDDGAATLADGTGQVDEGAQALAAGTAQVDDGAQDLAAGATQLDAGART</sequence>
<dbReference type="AlphaFoldDB" id="A0A0A0BKU8"/>
<dbReference type="EMBL" id="AXCY01000218">
    <property type="protein sequence ID" value="KGM08500.1"/>
    <property type="molecule type" value="Genomic_DNA"/>
</dbReference>
<reference evidence="2 3" key="2">
    <citation type="journal article" date="2015" name="Stand. Genomic Sci.">
        <title>Draft genome sequence of Cellulomonas carbonis T26(T) and comparative analysis of six Cellulomonas genomes.</title>
        <authorList>
            <person name="Zhuang W."/>
            <person name="Zhang S."/>
            <person name="Xia X."/>
            <person name="Wang G."/>
        </authorList>
    </citation>
    <scope>NUCLEOTIDE SEQUENCE [LARGE SCALE GENOMIC DNA]</scope>
    <source>
        <strain evidence="2 3">T26</strain>
    </source>
</reference>
<evidence type="ECO:0000256" key="1">
    <source>
        <dbReference type="SAM" id="MobiDB-lite"/>
    </source>
</evidence>
<keyword evidence="3" id="KW-1185">Reference proteome</keyword>
<feature type="region of interest" description="Disordered" evidence="1">
    <location>
        <begin position="1"/>
        <end position="31"/>
    </location>
</feature>
<comment type="caution">
    <text evidence="2">The sequence shown here is derived from an EMBL/GenBank/DDBJ whole genome shotgun (WGS) entry which is preliminary data.</text>
</comment>
<evidence type="ECO:0000313" key="2">
    <source>
        <dbReference type="EMBL" id="KGM08500.1"/>
    </source>
</evidence>
<dbReference type="Proteomes" id="UP000029839">
    <property type="component" value="Unassembled WGS sequence"/>
</dbReference>
<feature type="non-terminal residue" evidence="2">
    <location>
        <position position="467"/>
    </location>
</feature>
<protein>
    <submittedName>
        <fullName evidence="2">Uncharacterized protein</fullName>
    </submittedName>
</protein>
<dbReference type="NCBIfam" id="TIGR03057">
    <property type="entry name" value="xxxLxxG_by_4"/>
    <property type="match status" value="4"/>
</dbReference>
<name>A0A0A0BKU8_9CELL</name>
<reference evidence="2 3" key="1">
    <citation type="submission" date="2013-08" db="EMBL/GenBank/DDBJ databases">
        <title>Genome sequencing of Cellulomonas carbonis T26.</title>
        <authorList>
            <person name="Chen F."/>
            <person name="Li Y."/>
            <person name="Wang G."/>
        </authorList>
    </citation>
    <scope>NUCLEOTIDE SEQUENCE [LARGE SCALE GENOMIC DNA]</scope>
    <source>
        <strain evidence="2 3">T26</strain>
    </source>
</reference>